<reference evidence="1 2" key="1">
    <citation type="submission" date="2019-04" db="EMBL/GenBank/DDBJ databases">
        <title>Salinimonas iocasae sp. nov., a halophilic bacterium isolated from the outer tube casing of tubeworms in Okinawa Trough.</title>
        <authorList>
            <person name="Zhang H."/>
            <person name="Wang H."/>
            <person name="Li C."/>
        </authorList>
    </citation>
    <scope>NUCLEOTIDE SEQUENCE [LARGE SCALE GENOMIC DNA]</scope>
    <source>
        <strain evidence="1 2">KX18D6</strain>
    </source>
</reference>
<sequence>MNQPYSQACENNKQPILAILSQAFESSQVVLEIGSGTGQHAVFFASQLPHLQWYTSDQPHYHEGINCWIDLHPATNLHRPLSLTIGEEPLPEIQADGIFTANTAHIMQSAEVQSMMEQVASTLPDTGVFCQYGPFIQDGRFNSESNEAFHHKLISQGYGGYRDIEELQQWAPSLQLKTIHQMPANNLLLEWQKDSGF</sequence>
<dbReference type="KEGG" id="salk:FBQ74_12450"/>
<keyword evidence="2" id="KW-1185">Reference proteome</keyword>
<gene>
    <name evidence="1" type="ORF">FBQ74_12450</name>
</gene>
<name>A0A5B7YIA5_9ALTE</name>
<dbReference type="RefSeq" id="WP_139756970.1">
    <property type="nucleotide sequence ID" value="NZ_CP039852.1"/>
</dbReference>
<dbReference type="InterPro" id="IPR010342">
    <property type="entry name" value="DUF938"/>
</dbReference>
<dbReference type="OrthoDB" id="5563826at2"/>
<dbReference type="Gene3D" id="3.40.50.150">
    <property type="entry name" value="Vaccinia Virus protein VP39"/>
    <property type="match status" value="1"/>
</dbReference>
<dbReference type="Pfam" id="PF06080">
    <property type="entry name" value="DUF938"/>
    <property type="match status" value="1"/>
</dbReference>
<evidence type="ECO:0000313" key="1">
    <source>
        <dbReference type="EMBL" id="QCZ94229.1"/>
    </source>
</evidence>
<dbReference type="SUPFAM" id="SSF53335">
    <property type="entry name" value="S-adenosyl-L-methionine-dependent methyltransferases"/>
    <property type="match status" value="1"/>
</dbReference>
<proteinExistence type="predicted"/>
<evidence type="ECO:0000313" key="2">
    <source>
        <dbReference type="Proteomes" id="UP000304912"/>
    </source>
</evidence>
<accession>A0A5B7YIA5</accession>
<organism evidence="1 2">
    <name type="scientific">Salinimonas iocasae</name>
    <dbReference type="NCBI Taxonomy" id="2572577"/>
    <lineage>
        <taxon>Bacteria</taxon>
        <taxon>Pseudomonadati</taxon>
        <taxon>Pseudomonadota</taxon>
        <taxon>Gammaproteobacteria</taxon>
        <taxon>Alteromonadales</taxon>
        <taxon>Alteromonadaceae</taxon>
        <taxon>Alteromonas/Salinimonas group</taxon>
        <taxon>Salinimonas</taxon>
    </lineage>
</organism>
<dbReference type="AlphaFoldDB" id="A0A5B7YIA5"/>
<dbReference type="InterPro" id="IPR029063">
    <property type="entry name" value="SAM-dependent_MTases_sf"/>
</dbReference>
<dbReference type="PANTHER" id="PTHR20974">
    <property type="entry name" value="UPF0585 PROTEIN CG18661"/>
    <property type="match status" value="1"/>
</dbReference>
<dbReference type="Proteomes" id="UP000304912">
    <property type="component" value="Chromosome"/>
</dbReference>
<dbReference type="PANTHER" id="PTHR20974:SF0">
    <property type="entry name" value="UPF0585 PROTEIN CG18661"/>
    <property type="match status" value="1"/>
</dbReference>
<dbReference type="EMBL" id="CP039852">
    <property type="protein sequence ID" value="QCZ94229.1"/>
    <property type="molecule type" value="Genomic_DNA"/>
</dbReference>
<protein>
    <submittedName>
        <fullName evidence="1">DUF938 domain-containing protein</fullName>
    </submittedName>
</protein>